<dbReference type="PaxDb" id="65489-OBART02G30010.1"/>
<sequence>MTAERLLLRRLGGTPEGGAKPCHDVSGPARWASKWRQAPSGLTSSAVGATPSRRFPSSAKDGGGVLQDSAHAGNPTRLRGGEGAAVPLPGKLQ</sequence>
<evidence type="ECO:0000256" key="1">
    <source>
        <dbReference type="SAM" id="MobiDB-lite"/>
    </source>
</evidence>
<protein>
    <submittedName>
        <fullName evidence="2">Uncharacterized protein</fullName>
    </submittedName>
</protein>
<reference evidence="2" key="1">
    <citation type="journal article" date="2009" name="Rice">
        <title>De Novo Next Generation Sequencing of Plant Genomes.</title>
        <authorList>
            <person name="Rounsley S."/>
            <person name="Marri P.R."/>
            <person name="Yu Y."/>
            <person name="He R."/>
            <person name="Sisneros N."/>
            <person name="Goicoechea J.L."/>
            <person name="Lee S.J."/>
            <person name="Angelova A."/>
            <person name="Kudrna D."/>
            <person name="Luo M."/>
            <person name="Affourtit J."/>
            <person name="Desany B."/>
            <person name="Knight J."/>
            <person name="Niazi F."/>
            <person name="Egholm M."/>
            <person name="Wing R.A."/>
        </authorList>
    </citation>
    <scope>NUCLEOTIDE SEQUENCE [LARGE SCALE GENOMIC DNA]</scope>
    <source>
        <strain evidence="2">cv. IRGC 105608</strain>
    </source>
</reference>
<name>A0A0D3F9M7_9ORYZ</name>
<reference evidence="2" key="2">
    <citation type="submission" date="2015-03" db="UniProtKB">
        <authorList>
            <consortium name="EnsemblPlants"/>
        </authorList>
    </citation>
    <scope>IDENTIFICATION</scope>
</reference>
<dbReference type="EnsemblPlants" id="OBART02G30010.1">
    <property type="protein sequence ID" value="OBART02G30010.1"/>
    <property type="gene ID" value="OBART02G30010"/>
</dbReference>
<proteinExistence type="predicted"/>
<evidence type="ECO:0000313" key="3">
    <source>
        <dbReference type="Proteomes" id="UP000026960"/>
    </source>
</evidence>
<dbReference type="Gramene" id="OBART02G30010.1">
    <property type="protein sequence ID" value="OBART02G30010.1"/>
    <property type="gene ID" value="OBART02G30010"/>
</dbReference>
<dbReference type="AlphaFoldDB" id="A0A0D3F9M7"/>
<organism evidence="2">
    <name type="scientific">Oryza barthii</name>
    <dbReference type="NCBI Taxonomy" id="65489"/>
    <lineage>
        <taxon>Eukaryota</taxon>
        <taxon>Viridiplantae</taxon>
        <taxon>Streptophyta</taxon>
        <taxon>Embryophyta</taxon>
        <taxon>Tracheophyta</taxon>
        <taxon>Spermatophyta</taxon>
        <taxon>Magnoliopsida</taxon>
        <taxon>Liliopsida</taxon>
        <taxon>Poales</taxon>
        <taxon>Poaceae</taxon>
        <taxon>BOP clade</taxon>
        <taxon>Oryzoideae</taxon>
        <taxon>Oryzeae</taxon>
        <taxon>Oryzinae</taxon>
        <taxon>Oryza</taxon>
    </lineage>
</organism>
<dbReference type="HOGENOM" id="CLU_169237_0_0_1"/>
<keyword evidence="3" id="KW-1185">Reference proteome</keyword>
<feature type="region of interest" description="Disordered" evidence="1">
    <location>
        <begin position="1"/>
        <end position="93"/>
    </location>
</feature>
<accession>A0A0D3F9M7</accession>
<evidence type="ECO:0000313" key="2">
    <source>
        <dbReference type="EnsemblPlants" id="OBART02G30010.1"/>
    </source>
</evidence>
<dbReference type="Proteomes" id="UP000026960">
    <property type="component" value="Chromosome 2"/>
</dbReference>